<feature type="compositionally biased region" description="Basic and acidic residues" evidence="1">
    <location>
        <begin position="177"/>
        <end position="187"/>
    </location>
</feature>
<protein>
    <recommendedName>
        <fullName evidence="4">DUF3027 domain-containing protein</fullName>
    </recommendedName>
</protein>
<dbReference type="Pfam" id="PF11228">
    <property type="entry name" value="DUF3027"/>
    <property type="match status" value="1"/>
</dbReference>
<evidence type="ECO:0000256" key="1">
    <source>
        <dbReference type="SAM" id="MobiDB-lite"/>
    </source>
</evidence>
<reference evidence="2 3" key="1">
    <citation type="submission" date="2020-08" db="EMBL/GenBank/DDBJ databases">
        <title>Sequencing the genomes of 1000 actinobacteria strains.</title>
        <authorList>
            <person name="Klenk H.-P."/>
        </authorList>
    </citation>
    <scope>NUCLEOTIDE SEQUENCE [LARGE SCALE GENOMIC DNA]</scope>
    <source>
        <strain evidence="2 3">DSM 21065</strain>
    </source>
</reference>
<dbReference type="OrthoDB" id="3210158at2"/>
<proteinExistence type="predicted"/>
<comment type="caution">
    <text evidence="2">The sequence shown here is derived from an EMBL/GenBank/DDBJ whole genome shotgun (WGS) entry which is preliminary data.</text>
</comment>
<sequence>MPDPEDSMLHADASAQVVPADILPAEVVPVVDEVLLAAVDVARAALEEITPADSIGRLLGHIVEGERVVSLLFDCTLPGYPGWQWTVTLARTDENAEPTVLETELMPGEYALTAPDWVPWSDRLMDGEGDDESDDDSDDESDDDDESDPDDESEDGSDDESDDDDDEDDDEPDDGFDADRADDHLDGIDFDEALAAPHLHPDKSE</sequence>
<evidence type="ECO:0008006" key="4">
    <source>
        <dbReference type="Google" id="ProtNLM"/>
    </source>
</evidence>
<dbReference type="InterPro" id="IPR021391">
    <property type="entry name" value="DUF3027"/>
</dbReference>
<organism evidence="2 3">
    <name type="scientific">Cryobacterium roopkundense</name>
    <dbReference type="NCBI Taxonomy" id="1001240"/>
    <lineage>
        <taxon>Bacteria</taxon>
        <taxon>Bacillati</taxon>
        <taxon>Actinomycetota</taxon>
        <taxon>Actinomycetes</taxon>
        <taxon>Micrococcales</taxon>
        <taxon>Microbacteriaceae</taxon>
        <taxon>Cryobacterium</taxon>
    </lineage>
</organism>
<dbReference type="AlphaFoldDB" id="A0A7W8ZT60"/>
<feature type="region of interest" description="Disordered" evidence="1">
    <location>
        <begin position="117"/>
        <end position="205"/>
    </location>
</feature>
<name>A0A7W8ZT60_9MICO</name>
<evidence type="ECO:0000313" key="3">
    <source>
        <dbReference type="Proteomes" id="UP000561726"/>
    </source>
</evidence>
<feature type="compositionally biased region" description="Acidic residues" evidence="1">
    <location>
        <begin position="127"/>
        <end position="176"/>
    </location>
</feature>
<accession>A0A7W8ZT60</accession>
<dbReference type="Proteomes" id="UP000561726">
    <property type="component" value="Unassembled WGS sequence"/>
</dbReference>
<dbReference type="EMBL" id="JACHBQ010000001">
    <property type="protein sequence ID" value="MBB5639736.1"/>
    <property type="molecule type" value="Genomic_DNA"/>
</dbReference>
<dbReference type="RefSeq" id="WP_084141006.1">
    <property type="nucleotide sequence ID" value="NZ_JACHBQ010000001.1"/>
</dbReference>
<gene>
    <name evidence="2" type="ORF">BJ997_000284</name>
</gene>
<evidence type="ECO:0000313" key="2">
    <source>
        <dbReference type="EMBL" id="MBB5639736.1"/>
    </source>
</evidence>